<organism evidence="11 12">
    <name type="scientific">Methylomicrobium album BG8</name>
    <dbReference type="NCBI Taxonomy" id="686340"/>
    <lineage>
        <taxon>Bacteria</taxon>
        <taxon>Pseudomonadati</taxon>
        <taxon>Pseudomonadota</taxon>
        <taxon>Gammaproteobacteria</taxon>
        <taxon>Methylococcales</taxon>
        <taxon>Methylococcaceae</taxon>
        <taxon>Methylomicrobium</taxon>
    </lineage>
</organism>
<evidence type="ECO:0000256" key="1">
    <source>
        <dbReference type="ARBA" id="ARBA00008987"/>
    </source>
</evidence>
<evidence type="ECO:0000256" key="8">
    <source>
        <dbReference type="PIRSR" id="PIRSR000077-1"/>
    </source>
</evidence>
<dbReference type="GO" id="GO:0005829">
    <property type="term" value="C:cytosol"/>
    <property type="evidence" value="ECO:0007669"/>
    <property type="project" value="TreeGrafter"/>
</dbReference>
<dbReference type="PIRSF" id="PIRSF000077">
    <property type="entry name" value="Thioredoxin"/>
    <property type="match status" value="1"/>
</dbReference>
<dbReference type="CDD" id="cd02947">
    <property type="entry name" value="TRX_family"/>
    <property type="match status" value="1"/>
</dbReference>
<dbReference type="RefSeq" id="WP_005368594.1">
    <property type="nucleotide sequence ID" value="NZ_CM001475.1"/>
</dbReference>
<dbReference type="eggNOG" id="COG3118">
    <property type="taxonomic scope" value="Bacteria"/>
</dbReference>
<feature type="domain" description="Thioredoxin" evidence="10">
    <location>
        <begin position="1"/>
        <end position="108"/>
    </location>
</feature>
<dbReference type="Gene3D" id="3.40.30.10">
    <property type="entry name" value="Glutaredoxin"/>
    <property type="match status" value="1"/>
</dbReference>
<keyword evidence="5 9" id="KW-0676">Redox-active center</keyword>
<dbReference type="SUPFAM" id="SSF52833">
    <property type="entry name" value="Thioredoxin-like"/>
    <property type="match status" value="1"/>
</dbReference>
<protein>
    <recommendedName>
        <fullName evidence="6 7">Thioredoxin</fullName>
    </recommendedName>
</protein>
<evidence type="ECO:0000256" key="7">
    <source>
        <dbReference type="PIRNR" id="PIRNR000077"/>
    </source>
</evidence>
<evidence type="ECO:0000313" key="12">
    <source>
        <dbReference type="Proteomes" id="UP000005090"/>
    </source>
</evidence>
<dbReference type="GO" id="GO:0045454">
    <property type="term" value="P:cell redox homeostasis"/>
    <property type="evidence" value="ECO:0007669"/>
    <property type="project" value="TreeGrafter"/>
</dbReference>
<dbReference type="Proteomes" id="UP000005090">
    <property type="component" value="Chromosome"/>
</dbReference>
<dbReference type="STRING" id="686340.Metal_0126"/>
<dbReference type="PANTHER" id="PTHR45663:SF11">
    <property type="entry name" value="GEO12009P1"/>
    <property type="match status" value="1"/>
</dbReference>
<dbReference type="PRINTS" id="PR00421">
    <property type="entry name" value="THIOREDOXIN"/>
</dbReference>
<evidence type="ECO:0000256" key="4">
    <source>
        <dbReference type="ARBA" id="ARBA00023157"/>
    </source>
</evidence>
<feature type="active site" description="Nucleophile" evidence="8">
    <location>
        <position position="33"/>
    </location>
</feature>
<evidence type="ECO:0000256" key="2">
    <source>
        <dbReference type="ARBA" id="ARBA00022448"/>
    </source>
</evidence>
<feature type="site" description="Contributes to redox potential value" evidence="8">
    <location>
        <position position="34"/>
    </location>
</feature>
<dbReference type="InterPro" id="IPR017937">
    <property type="entry name" value="Thioredoxin_CS"/>
</dbReference>
<dbReference type="PANTHER" id="PTHR45663">
    <property type="entry name" value="GEO12009P1"/>
    <property type="match status" value="1"/>
</dbReference>
<dbReference type="NCBIfam" id="NF006898">
    <property type="entry name" value="PRK09381.1"/>
    <property type="match status" value="1"/>
</dbReference>
<feature type="site" description="Deprotonates C-terminal active site Cys" evidence="8">
    <location>
        <position position="27"/>
    </location>
</feature>
<gene>
    <name evidence="11" type="ORF">Metal_0126</name>
</gene>
<accession>H8GKI7</accession>
<dbReference type="NCBIfam" id="TIGR01068">
    <property type="entry name" value="thioredoxin"/>
    <property type="match status" value="1"/>
</dbReference>
<dbReference type="PROSITE" id="PS51352">
    <property type="entry name" value="THIOREDOXIN_2"/>
    <property type="match status" value="1"/>
</dbReference>
<dbReference type="PROSITE" id="PS00194">
    <property type="entry name" value="THIOREDOXIN_1"/>
    <property type="match status" value="1"/>
</dbReference>
<sequence length="108" mass="11834">MSDSVLHVSDSEFNEKVIKAKGPVLVDYWAEWCGPCKMIAPVLDEIAADFVGKLTVVKINIDENPKTPQHYGVRGIPTLMLFKDGEVEATKVGALTKSQLTAFLNSNI</sequence>
<keyword evidence="12" id="KW-1185">Reference proteome</keyword>
<evidence type="ECO:0000259" key="10">
    <source>
        <dbReference type="PROSITE" id="PS51352"/>
    </source>
</evidence>
<dbReference type="EMBL" id="CM001475">
    <property type="protein sequence ID" value="EIC27995.1"/>
    <property type="molecule type" value="Genomic_DNA"/>
</dbReference>
<feature type="active site" description="Nucleophile" evidence="8">
    <location>
        <position position="36"/>
    </location>
</feature>
<evidence type="ECO:0000313" key="11">
    <source>
        <dbReference type="EMBL" id="EIC27995.1"/>
    </source>
</evidence>
<proteinExistence type="inferred from homology"/>
<comment type="similarity">
    <text evidence="1 7">Belongs to the thioredoxin family.</text>
</comment>
<dbReference type="InterPro" id="IPR013766">
    <property type="entry name" value="Thioredoxin_domain"/>
</dbReference>
<keyword evidence="3" id="KW-0249">Electron transport</keyword>
<evidence type="ECO:0000256" key="3">
    <source>
        <dbReference type="ARBA" id="ARBA00022982"/>
    </source>
</evidence>
<dbReference type="AlphaFoldDB" id="H8GKI7"/>
<name>H8GKI7_METAL</name>
<dbReference type="GO" id="GO:0015035">
    <property type="term" value="F:protein-disulfide reductase activity"/>
    <property type="evidence" value="ECO:0007669"/>
    <property type="project" value="UniProtKB-UniRule"/>
</dbReference>
<dbReference type="InterPro" id="IPR005746">
    <property type="entry name" value="Thioredoxin"/>
</dbReference>
<evidence type="ECO:0000256" key="5">
    <source>
        <dbReference type="ARBA" id="ARBA00023284"/>
    </source>
</evidence>
<keyword evidence="4 9" id="KW-1015">Disulfide bond</keyword>
<evidence type="ECO:0000256" key="9">
    <source>
        <dbReference type="PIRSR" id="PIRSR000077-4"/>
    </source>
</evidence>
<keyword evidence="2" id="KW-0813">Transport</keyword>
<dbReference type="FunFam" id="3.40.30.10:FF:000001">
    <property type="entry name" value="Thioredoxin"/>
    <property type="match status" value="1"/>
</dbReference>
<evidence type="ECO:0000256" key="6">
    <source>
        <dbReference type="NCBIfam" id="TIGR01068"/>
    </source>
</evidence>
<dbReference type="HOGENOM" id="CLU_090389_10_2_6"/>
<reference evidence="11 12" key="1">
    <citation type="journal article" date="2013" name="Genome Announc.">
        <title>Genome Sequence of the Obligate Gammaproteobacterial Methanotroph Methylomicrobium album Strain BG8.</title>
        <authorList>
            <person name="Kits K.D."/>
            <person name="Kalyuzhnaya M.G."/>
            <person name="Klotz M.G."/>
            <person name="Jetten M.S."/>
            <person name="Op den Camp H.J."/>
            <person name="Vuilleumier S."/>
            <person name="Bringel F."/>
            <person name="Dispirito A.A."/>
            <person name="Murrell J.C."/>
            <person name="Bruce D."/>
            <person name="Cheng J.F."/>
            <person name="Copeland A."/>
            <person name="Goodwin L."/>
            <person name="Hauser L."/>
            <person name="Lajus A."/>
            <person name="Land M.L."/>
            <person name="Lapidus A."/>
            <person name="Lucas S."/>
            <person name="Medigue C."/>
            <person name="Pitluck S."/>
            <person name="Woyke T."/>
            <person name="Zeytun A."/>
            <person name="Stein L.Y."/>
        </authorList>
    </citation>
    <scope>NUCLEOTIDE SEQUENCE [LARGE SCALE GENOMIC DNA]</scope>
    <source>
        <strain evidence="11 12">BG8</strain>
    </source>
</reference>
<feature type="disulfide bond" description="Redox-active" evidence="9">
    <location>
        <begin position="33"/>
        <end position="36"/>
    </location>
</feature>
<feature type="site" description="Contributes to redox potential value" evidence="8">
    <location>
        <position position="35"/>
    </location>
</feature>
<dbReference type="Pfam" id="PF00085">
    <property type="entry name" value="Thioredoxin"/>
    <property type="match status" value="1"/>
</dbReference>
<dbReference type="InterPro" id="IPR036249">
    <property type="entry name" value="Thioredoxin-like_sf"/>
</dbReference>